<dbReference type="AlphaFoldDB" id="A0A183TU59"/>
<keyword evidence="1" id="KW-0812">Transmembrane</keyword>
<feature type="transmembrane region" description="Helical" evidence="1">
    <location>
        <begin position="12"/>
        <end position="31"/>
    </location>
</feature>
<dbReference type="WBParaSite" id="SSLN_0002074901-mRNA-1">
    <property type="protein sequence ID" value="SSLN_0002074901-mRNA-1"/>
    <property type="gene ID" value="SSLN_0002074901"/>
</dbReference>
<keyword evidence="1" id="KW-1133">Transmembrane helix</keyword>
<keyword evidence="1" id="KW-0472">Membrane</keyword>
<proteinExistence type="predicted"/>
<protein>
    <submittedName>
        <fullName evidence="2">G_PROTEIN_RECEP_F1_2 domain-containing protein</fullName>
    </submittedName>
</protein>
<evidence type="ECO:0000256" key="1">
    <source>
        <dbReference type="SAM" id="Phobius"/>
    </source>
</evidence>
<reference evidence="2" key="1">
    <citation type="submission" date="2016-06" db="UniProtKB">
        <authorList>
            <consortium name="WormBaseParasite"/>
        </authorList>
    </citation>
    <scope>IDENTIFICATION</scope>
</reference>
<accession>A0A183TU59</accession>
<evidence type="ECO:0000313" key="2">
    <source>
        <dbReference type="WBParaSite" id="SSLN_0002074901-mRNA-1"/>
    </source>
</evidence>
<name>A0A183TU59_SCHSO</name>
<sequence>LASFTRIREAWLPLTYSAFIIVYDITYLASFTRIREAWLPLTDSVSLKDTYCVIQCHSG</sequence>
<organism evidence="2">
    <name type="scientific">Schistocephalus solidus</name>
    <name type="common">Tapeworm</name>
    <dbReference type="NCBI Taxonomy" id="70667"/>
    <lineage>
        <taxon>Eukaryota</taxon>
        <taxon>Metazoa</taxon>
        <taxon>Spiralia</taxon>
        <taxon>Lophotrochozoa</taxon>
        <taxon>Platyhelminthes</taxon>
        <taxon>Cestoda</taxon>
        <taxon>Eucestoda</taxon>
        <taxon>Diphyllobothriidea</taxon>
        <taxon>Diphyllobothriidae</taxon>
        <taxon>Schistocephalus</taxon>
    </lineage>
</organism>